<reference evidence="3" key="1">
    <citation type="journal article" date="2020" name="Stud. Mycol.">
        <title>101 Dothideomycetes genomes: a test case for predicting lifestyles and emergence of pathogens.</title>
        <authorList>
            <person name="Haridas S."/>
            <person name="Albert R."/>
            <person name="Binder M."/>
            <person name="Bloem J."/>
            <person name="Labutti K."/>
            <person name="Salamov A."/>
            <person name="Andreopoulos B."/>
            <person name="Baker S."/>
            <person name="Barry K."/>
            <person name="Bills G."/>
            <person name="Bluhm B."/>
            <person name="Cannon C."/>
            <person name="Castanera R."/>
            <person name="Culley D."/>
            <person name="Daum C."/>
            <person name="Ezra D."/>
            <person name="Gonzalez J."/>
            <person name="Henrissat B."/>
            <person name="Kuo A."/>
            <person name="Liang C."/>
            <person name="Lipzen A."/>
            <person name="Lutzoni F."/>
            <person name="Magnuson J."/>
            <person name="Mondo S."/>
            <person name="Nolan M."/>
            <person name="Ohm R."/>
            <person name="Pangilinan J."/>
            <person name="Park H.-J."/>
            <person name="Ramirez L."/>
            <person name="Alfaro M."/>
            <person name="Sun H."/>
            <person name="Tritt A."/>
            <person name="Yoshinaga Y."/>
            <person name="Zwiers L.-H."/>
            <person name="Turgeon B."/>
            <person name="Goodwin S."/>
            <person name="Spatafora J."/>
            <person name="Crous P."/>
            <person name="Grigoriev I."/>
        </authorList>
    </citation>
    <scope>NUCLEOTIDE SEQUENCE</scope>
    <source>
        <strain evidence="3">CBS 627.86</strain>
    </source>
</reference>
<feature type="compositionally biased region" description="Low complexity" evidence="1">
    <location>
        <begin position="57"/>
        <end position="76"/>
    </location>
</feature>
<keyword evidence="2" id="KW-0472">Membrane</keyword>
<organism evidence="3 4">
    <name type="scientific">Lophiotrema nucula</name>
    <dbReference type="NCBI Taxonomy" id="690887"/>
    <lineage>
        <taxon>Eukaryota</taxon>
        <taxon>Fungi</taxon>
        <taxon>Dikarya</taxon>
        <taxon>Ascomycota</taxon>
        <taxon>Pezizomycotina</taxon>
        <taxon>Dothideomycetes</taxon>
        <taxon>Pleosporomycetidae</taxon>
        <taxon>Pleosporales</taxon>
        <taxon>Lophiotremataceae</taxon>
        <taxon>Lophiotrema</taxon>
    </lineage>
</organism>
<proteinExistence type="predicted"/>
<feature type="compositionally biased region" description="Polar residues" evidence="1">
    <location>
        <begin position="9"/>
        <end position="23"/>
    </location>
</feature>
<gene>
    <name evidence="3" type="ORF">BDV96DRAFT_572315</name>
</gene>
<evidence type="ECO:0000256" key="2">
    <source>
        <dbReference type="SAM" id="Phobius"/>
    </source>
</evidence>
<dbReference type="AlphaFoldDB" id="A0A6A5ZC91"/>
<dbReference type="EMBL" id="ML977320">
    <property type="protein sequence ID" value="KAF2116533.1"/>
    <property type="molecule type" value="Genomic_DNA"/>
</dbReference>
<feature type="transmembrane region" description="Helical" evidence="2">
    <location>
        <begin position="168"/>
        <end position="188"/>
    </location>
</feature>
<evidence type="ECO:0000313" key="3">
    <source>
        <dbReference type="EMBL" id="KAF2116533.1"/>
    </source>
</evidence>
<keyword evidence="4" id="KW-1185">Reference proteome</keyword>
<name>A0A6A5ZC91_9PLEO</name>
<keyword evidence="2" id="KW-1133">Transmembrane helix</keyword>
<keyword evidence="2" id="KW-0812">Transmembrane</keyword>
<dbReference type="Proteomes" id="UP000799770">
    <property type="component" value="Unassembled WGS sequence"/>
</dbReference>
<evidence type="ECO:0000313" key="4">
    <source>
        <dbReference type="Proteomes" id="UP000799770"/>
    </source>
</evidence>
<accession>A0A6A5ZC91</accession>
<feature type="region of interest" description="Disordered" evidence="1">
    <location>
        <begin position="1"/>
        <end position="25"/>
    </location>
</feature>
<feature type="compositionally biased region" description="Polar residues" evidence="1">
    <location>
        <begin position="107"/>
        <end position="126"/>
    </location>
</feature>
<sequence>MCRPPNVTPPNLHSQRASTSHNSDLPICGGLPTARCQSSRYSNISCFTMDSSFSNNTSSGFTSSSTGMGTSDFSSSQTYTSHDAPSYPDATLPKSKEDTSGGAMYSTILSSPLQDPQQPTNPSPAHSTTPFVSPPPYYPTPASQPQKNIVYVENQARLRPKRSKWVQFWPLYIFIPFVLIIIIVPIVVTKKMNDDTNKWKDEHGFR</sequence>
<feature type="region of interest" description="Disordered" evidence="1">
    <location>
        <begin position="57"/>
        <end position="144"/>
    </location>
</feature>
<protein>
    <submittedName>
        <fullName evidence="3">Uncharacterized protein</fullName>
    </submittedName>
</protein>
<evidence type="ECO:0000256" key="1">
    <source>
        <dbReference type="SAM" id="MobiDB-lite"/>
    </source>
</evidence>